<dbReference type="CDD" id="cd00158">
    <property type="entry name" value="RHOD"/>
    <property type="match status" value="1"/>
</dbReference>
<dbReference type="Pfam" id="PF00581">
    <property type="entry name" value="Rhodanese"/>
    <property type="match status" value="1"/>
</dbReference>
<reference evidence="3" key="1">
    <citation type="submission" date="2022-09" db="EMBL/GenBank/DDBJ databases">
        <title>Diverse halophilic archaea isolated from saline environments.</title>
        <authorList>
            <person name="Cui H.-L."/>
        </authorList>
    </citation>
    <scope>NUCLEOTIDE SEQUENCE</scope>
    <source>
        <strain evidence="3">ZS-35-S2</strain>
    </source>
</reference>
<dbReference type="KEGG" id="ssai:N0B31_17655"/>
<name>A0A9E7R1U1_9EURY</name>
<accession>A0A9E7R1U1</accession>
<dbReference type="InterPro" id="IPR036873">
    <property type="entry name" value="Rhodanese-like_dom_sf"/>
</dbReference>
<dbReference type="PROSITE" id="PS50206">
    <property type="entry name" value="RHODANESE_3"/>
    <property type="match status" value="1"/>
</dbReference>
<dbReference type="SUPFAM" id="SSF52821">
    <property type="entry name" value="Rhodanese/Cell cycle control phosphatase"/>
    <property type="match status" value="1"/>
</dbReference>
<dbReference type="InterPro" id="IPR001763">
    <property type="entry name" value="Rhodanese-like_dom"/>
</dbReference>
<feature type="compositionally biased region" description="Acidic residues" evidence="1">
    <location>
        <begin position="116"/>
        <end position="128"/>
    </location>
</feature>
<evidence type="ECO:0000256" key="1">
    <source>
        <dbReference type="SAM" id="MobiDB-lite"/>
    </source>
</evidence>
<feature type="domain" description="Rhodanese" evidence="2">
    <location>
        <begin position="16"/>
        <end position="106"/>
    </location>
</feature>
<dbReference type="AlphaFoldDB" id="A0A9E7R1U1"/>
<dbReference type="PANTHER" id="PTHR43031">
    <property type="entry name" value="FAD-DEPENDENT OXIDOREDUCTASE"/>
    <property type="match status" value="1"/>
</dbReference>
<dbReference type="Proteomes" id="UP001057580">
    <property type="component" value="Chromosome"/>
</dbReference>
<dbReference type="EMBL" id="CP104003">
    <property type="protein sequence ID" value="UWM53938.1"/>
    <property type="molecule type" value="Genomic_DNA"/>
</dbReference>
<dbReference type="RefSeq" id="WP_260592932.1">
    <property type="nucleotide sequence ID" value="NZ_CP104003.1"/>
</dbReference>
<dbReference type="GeneID" id="74944287"/>
<organism evidence="3 4">
    <name type="scientific">Salinirubellus salinus</name>
    <dbReference type="NCBI Taxonomy" id="1364945"/>
    <lineage>
        <taxon>Archaea</taxon>
        <taxon>Methanobacteriati</taxon>
        <taxon>Methanobacteriota</taxon>
        <taxon>Stenosarchaea group</taxon>
        <taxon>Halobacteria</taxon>
        <taxon>Halobacteriales</taxon>
        <taxon>Natronomonadaceae</taxon>
        <taxon>Salinirubellus</taxon>
    </lineage>
</organism>
<gene>
    <name evidence="3" type="ORF">N0B31_17655</name>
</gene>
<evidence type="ECO:0000313" key="3">
    <source>
        <dbReference type="EMBL" id="UWM53938.1"/>
    </source>
</evidence>
<evidence type="ECO:0000313" key="4">
    <source>
        <dbReference type="Proteomes" id="UP001057580"/>
    </source>
</evidence>
<proteinExistence type="predicted"/>
<keyword evidence="4" id="KW-1185">Reference proteome</keyword>
<sequence length="128" mass="13659">MDEEISAEELRELLDSGDPVRVVDIRSPAAFEHGHIPGSENVPFGELTSRIESFDGAEYVVTVCPHGQASQQAARLIGSYEGFDGRVVSLKPGLQGWSQTYELAVGTETTAPDGGSEGEPDEGPEPPF</sequence>
<dbReference type="PANTHER" id="PTHR43031:SF16">
    <property type="entry name" value="OXIDOREDUCTASE"/>
    <property type="match status" value="1"/>
</dbReference>
<evidence type="ECO:0000259" key="2">
    <source>
        <dbReference type="PROSITE" id="PS50206"/>
    </source>
</evidence>
<dbReference type="InterPro" id="IPR050229">
    <property type="entry name" value="GlpE_sulfurtransferase"/>
</dbReference>
<dbReference type="Gene3D" id="3.40.250.10">
    <property type="entry name" value="Rhodanese-like domain"/>
    <property type="match status" value="1"/>
</dbReference>
<dbReference type="SMART" id="SM00450">
    <property type="entry name" value="RHOD"/>
    <property type="match status" value="1"/>
</dbReference>
<feature type="region of interest" description="Disordered" evidence="1">
    <location>
        <begin position="106"/>
        <end position="128"/>
    </location>
</feature>
<protein>
    <submittedName>
        <fullName evidence="3">Rhodanese-like domain-containing protein</fullName>
    </submittedName>
</protein>